<evidence type="ECO:0000256" key="1">
    <source>
        <dbReference type="SAM" id="MobiDB-lite"/>
    </source>
</evidence>
<feature type="region of interest" description="Disordered" evidence="1">
    <location>
        <begin position="50"/>
        <end position="138"/>
    </location>
</feature>
<feature type="compositionally biased region" description="Acidic residues" evidence="1">
    <location>
        <begin position="92"/>
        <end position="101"/>
    </location>
</feature>
<protein>
    <submittedName>
        <fullName evidence="2">Uncharacterized protein</fullName>
    </submittedName>
</protein>
<organism evidence="2 3">
    <name type="scientific">Caerostris extrusa</name>
    <name type="common">Bark spider</name>
    <name type="synonym">Caerostris bankana</name>
    <dbReference type="NCBI Taxonomy" id="172846"/>
    <lineage>
        <taxon>Eukaryota</taxon>
        <taxon>Metazoa</taxon>
        <taxon>Ecdysozoa</taxon>
        <taxon>Arthropoda</taxon>
        <taxon>Chelicerata</taxon>
        <taxon>Arachnida</taxon>
        <taxon>Araneae</taxon>
        <taxon>Araneomorphae</taxon>
        <taxon>Entelegynae</taxon>
        <taxon>Araneoidea</taxon>
        <taxon>Araneidae</taxon>
        <taxon>Caerostris</taxon>
    </lineage>
</organism>
<comment type="caution">
    <text evidence="2">The sequence shown here is derived from an EMBL/GenBank/DDBJ whole genome shotgun (WGS) entry which is preliminary data.</text>
</comment>
<evidence type="ECO:0000313" key="3">
    <source>
        <dbReference type="Proteomes" id="UP001054945"/>
    </source>
</evidence>
<feature type="compositionally biased region" description="Basic residues" evidence="1">
    <location>
        <begin position="115"/>
        <end position="138"/>
    </location>
</feature>
<sequence>MHLDSHRPTYIFPWHQTFPFSQRKALDSRATCPTNMPGGGSCLVEVAPQKSPAHMNGGDFRWDKKKAIKEPKKVARTRRKANPWNRKRDPGTEEGQEESDQGTEKGIQDKEPKKGARTRKAIKKKGSRTRRKRSRNRKSYKIPYLQYIHLLCFVIDI</sequence>
<reference evidence="2 3" key="1">
    <citation type="submission" date="2021-06" db="EMBL/GenBank/DDBJ databases">
        <title>Caerostris extrusa draft genome.</title>
        <authorList>
            <person name="Kono N."/>
            <person name="Arakawa K."/>
        </authorList>
    </citation>
    <scope>NUCLEOTIDE SEQUENCE [LARGE SCALE GENOMIC DNA]</scope>
</reference>
<feature type="compositionally biased region" description="Basic and acidic residues" evidence="1">
    <location>
        <begin position="102"/>
        <end position="114"/>
    </location>
</feature>
<dbReference type="AlphaFoldDB" id="A0AAV4XFT4"/>
<proteinExistence type="predicted"/>
<dbReference type="Proteomes" id="UP001054945">
    <property type="component" value="Unassembled WGS sequence"/>
</dbReference>
<accession>A0AAV4XFT4</accession>
<keyword evidence="3" id="KW-1185">Reference proteome</keyword>
<gene>
    <name evidence="2" type="ORF">CEXT_356551</name>
</gene>
<evidence type="ECO:0000313" key="2">
    <source>
        <dbReference type="EMBL" id="GIY93474.1"/>
    </source>
</evidence>
<name>A0AAV4XFT4_CAEEX</name>
<dbReference type="EMBL" id="BPLR01000270">
    <property type="protein sequence ID" value="GIY93474.1"/>
    <property type="molecule type" value="Genomic_DNA"/>
</dbReference>